<dbReference type="Pfam" id="PF00072">
    <property type="entry name" value="Response_reg"/>
    <property type="match status" value="1"/>
</dbReference>
<dbReference type="GO" id="GO:0043565">
    <property type="term" value="F:sequence-specific DNA binding"/>
    <property type="evidence" value="ECO:0007669"/>
    <property type="project" value="InterPro"/>
</dbReference>
<evidence type="ECO:0000256" key="6">
    <source>
        <dbReference type="PROSITE-ProRule" id="PRU00169"/>
    </source>
</evidence>
<dbReference type="Gene3D" id="1.10.10.60">
    <property type="entry name" value="Homeodomain-like"/>
    <property type="match status" value="1"/>
</dbReference>
<dbReference type="InterPro" id="IPR025944">
    <property type="entry name" value="Sigma_54_int_dom_CS"/>
</dbReference>
<evidence type="ECO:0000256" key="7">
    <source>
        <dbReference type="SAM" id="MobiDB-lite"/>
    </source>
</evidence>
<gene>
    <name evidence="10" type="ORF">CWB73_05220</name>
</gene>
<dbReference type="SMART" id="SM00448">
    <property type="entry name" value="REC"/>
    <property type="match status" value="1"/>
</dbReference>
<sequence>MDSHASKSEILIVEDRADIRLSLRFLLCNHGYDVFEAENPIAASSLLETKDIDLILLDMNFEFDTTSGEEGLAFLRAQQKKSFPPILAMTAWSSVSLAVEAMQLGAKDFFAKPWDNHAVVMMVKKHLALAQIDRQETITQNESLVQRSKRDSSSDKNTKSILWHSPQMQKLKAQLERVAKTDATIFLRGENGTGKSCIAEYVHNYSERNGEFVSVNMGAIPESLFESELFGHKKGAFTDAKQDRAGRFELANNGTLFLDEVATMGPNQQAKLLRVLESKQFERVGGTHTQQASCRIITASNADLEAMLESGDFRADLYFRLNTIELTIPPLSARTEDIIVLAEHFIELHAKQYQVNPLPLSKLAENALLDYSWPGNVRELSHMMARAVLMAEGDCIGEQDLEFKVLNNSPKNVSSEDDITLMTLEDAEKKLLKMALAQTQNNVEQAGELLGISKSAIYRRLEKFGMSTK</sequence>
<evidence type="ECO:0000313" key="10">
    <source>
        <dbReference type="EMBL" id="TMP82290.1"/>
    </source>
</evidence>
<evidence type="ECO:0000256" key="2">
    <source>
        <dbReference type="ARBA" id="ARBA00022840"/>
    </source>
</evidence>
<dbReference type="PRINTS" id="PR01590">
    <property type="entry name" value="HTHFIS"/>
</dbReference>
<dbReference type="AlphaFoldDB" id="A0A5S3YW57"/>
<dbReference type="InterPro" id="IPR009057">
    <property type="entry name" value="Homeodomain-like_sf"/>
</dbReference>
<feature type="region of interest" description="Disordered" evidence="7">
    <location>
        <begin position="141"/>
        <end position="160"/>
    </location>
</feature>
<reference evidence="10 11" key="1">
    <citation type="submission" date="2017-12" db="EMBL/GenBank/DDBJ databases">
        <authorList>
            <person name="Paulsen S."/>
            <person name="Gram L.K."/>
        </authorList>
    </citation>
    <scope>NUCLEOTIDE SEQUENCE [LARGE SCALE GENOMIC DNA]</scope>
    <source>
        <strain evidence="10 11">S1189</strain>
    </source>
</reference>
<evidence type="ECO:0000259" key="8">
    <source>
        <dbReference type="PROSITE" id="PS50045"/>
    </source>
</evidence>
<dbReference type="CDD" id="cd00156">
    <property type="entry name" value="REC"/>
    <property type="match status" value="1"/>
</dbReference>
<keyword evidence="4" id="KW-0238">DNA-binding</keyword>
<keyword evidence="5" id="KW-0804">Transcription</keyword>
<dbReference type="EMBL" id="PNCM01000012">
    <property type="protein sequence ID" value="TMP82290.1"/>
    <property type="molecule type" value="Genomic_DNA"/>
</dbReference>
<dbReference type="PROSITE" id="PS00676">
    <property type="entry name" value="SIGMA54_INTERACT_2"/>
    <property type="match status" value="1"/>
</dbReference>
<organism evidence="10 11">
    <name type="scientific">Pseudoalteromonas phenolica</name>
    <dbReference type="NCBI Taxonomy" id="161398"/>
    <lineage>
        <taxon>Bacteria</taxon>
        <taxon>Pseudomonadati</taxon>
        <taxon>Pseudomonadota</taxon>
        <taxon>Gammaproteobacteria</taxon>
        <taxon>Alteromonadales</taxon>
        <taxon>Pseudoalteromonadaceae</taxon>
        <taxon>Pseudoalteromonas</taxon>
    </lineage>
</organism>
<dbReference type="Pfam" id="PF25601">
    <property type="entry name" value="AAA_lid_14"/>
    <property type="match status" value="1"/>
</dbReference>
<dbReference type="InterPro" id="IPR011006">
    <property type="entry name" value="CheY-like_superfamily"/>
</dbReference>
<dbReference type="InterPro" id="IPR002078">
    <property type="entry name" value="Sigma_54_int"/>
</dbReference>
<dbReference type="PANTHER" id="PTHR32071">
    <property type="entry name" value="TRANSCRIPTIONAL REGULATORY PROTEIN"/>
    <property type="match status" value="1"/>
</dbReference>
<dbReference type="CDD" id="cd00009">
    <property type="entry name" value="AAA"/>
    <property type="match status" value="1"/>
</dbReference>
<keyword evidence="2" id="KW-0067">ATP-binding</keyword>
<keyword evidence="6" id="KW-0597">Phosphoprotein</keyword>
<feature type="modified residue" description="4-aspartylphosphate" evidence="6">
    <location>
        <position position="58"/>
    </location>
</feature>
<dbReference type="Proteomes" id="UP000307362">
    <property type="component" value="Unassembled WGS sequence"/>
</dbReference>
<dbReference type="PROSITE" id="PS00688">
    <property type="entry name" value="SIGMA54_INTERACT_3"/>
    <property type="match status" value="1"/>
</dbReference>
<name>A0A5S3YW57_9GAMM</name>
<dbReference type="PROSITE" id="PS50045">
    <property type="entry name" value="SIGMA54_INTERACT_4"/>
    <property type="match status" value="1"/>
</dbReference>
<dbReference type="Gene3D" id="3.40.50.2300">
    <property type="match status" value="1"/>
</dbReference>
<comment type="caution">
    <text evidence="10">The sequence shown here is derived from an EMBL/GenBank/DDBJ whole genome shotgun (WGS) entry which is preliminary data.</text>
</comment>
<accession>A0A5S3YW57</accession>
<evidence type="ECO:0000256" key="3">
    <source>
        <dbReference type="ARBA" id="ARBA00023015"/>
    </source>
</evidence>
<keyword evidence="1" id="KW-0547">Nucleotide-binding</keyword>
<dbReference type="Pfam" id="PF00158">
    <property type="entry name" value="Sigma54_activat"/>
    <property type="match status" value="1"/>
</dbReference>
<dbReference type="RefSeq" id="WP_138566760.1">
    <property type="nucleotide sequence ID" value="NZ_PNCM01000012.1"/>
</dbReference>
<evidence type="ECO:0000256" key="4">
    <source>
        <dbReference type="ARBA" id="ARBA00023125"/>
    </source>
</evidence>
<evidence type="ECO:0000256" key="1">
    <source>
        <dbReference type="ARBA" id="ARBA00022741"/>
    </source>
</evidence>
<dbReference type="InterPro" id="IPR058031">
    <property type="entry name" value="AAA_lid_NorR"/>
</dbReference>
<dbReference type="InterPro" id="IPR001789">
    <property type="entry name" value="Sig_transdc_resp-reg_receiver"/>
</dbReference>
<dbReference type="GO" id="GO:0006355">
    <property type="term" value="P:regulation of DNA-templated transcription"/>
    <property type="evidence" value="ECO:0007669"/>
    <property type="project" value="InterPro"/>
</dbReference>
<feature type="domain" description="Sigma-54 factor interaction" evidence="8">
    <location>
        <begin position="161"/>
        <end position="389"/>
    </location>
</feature>
<dbReference type="InterPro" id="IPR002197">
    <property type="entry name" value="HTH_Fis"/>
</dbReference>
<dbReference type="FunFam" id="3.40.50.300:FF:000006">
    <property type="entry name" value="DNA-binding transcriptional regulator NtrC"/>
    <property type="match status" value="1"/>
</dbReference>
<evidence type="ECO:0000259" key="9">
    <source>
        <dbReference type="PROSITE" id="PS50110"/>
    </source>
</evidence>
<dbReference type="InterPro" id="IPR025943">
    <property type="entry name" value="Sigma_54_int_dom_ATP-bd_2"/>
</dbReference>
<evidence type="ECO:0000256" key="5">
    <source>
        <dbReference type="ARBA" id="ARBA00023163"/>
    </source>
</evidence>
<dbReference type="SMART" id="SM00382">
    <property type="entry name" value="AAA"/>
    <property type="match status" value="1"/>
</dbReference>
<dbReference type="Gene3D" id="1.10.8.60">
    <property type="match status" value="1"/>
</dbReference>
<evidence type="ECO:0000313" key="11">
    <source>
        <dbReference type="Proteomes" id="UP000307362"/>
    </source>
</evidence>
<protein>
    <submittedName>
        <fullName evidence="10">Sigma-54-dependent Fis family transcriptional regulator</fullName>
    </submittedName>
</protein>
<dbReference type="OrthoDB" id="9804019at2"/>
<dbReference type="PROSITE" id="PS50110">
    <property type="entry name" value="RESPONSE_REGULATORY"/>
    <property type="match status" value="1"/>
</dbReference>
<feature type="domain" description="Response regulatory" evidence="9">
    <location>
        <begin position="9"/>
        <end position="127"/>
    </location>
</feature>
<dbReference type="PANTHER" id="PTHR32071:SF113">
    <property type="entry name" value="ALGINATE BIOSYNTHESIS TRANSCRIPTIONAL REGULATORY PROTEIN ALGB"/>
    <property type="match status" value="1"/>
</dbReference>
<reference evidence="11" key="2">
    <citation type="submission" date="2019-06" db="EMBL/GenBank/DDBJ databases">
        <title>Co-occurence of chitin degradation, pigmentation and bioactivity in marine Pseudoalteromonas.</title>
        <authorList>
            <person name="Sonnenschein E.C."/>
            <person name="Bech P.K."/>
        </authorList>
    </citation>
    <scope>NUCLEOTIDE SEQUENCE [LARGE SCALE GENOMIC DNA]</scope>
    <source>
        <strain evidence="11">S1189</strain>
    </source>
</reference>
<dbReference type="Pfam" id="PF02954">
    <property type="entry name" value="HTH_8"/>
    <property type="match status" value="1"/>
</dbReference>
<dbReference type="InterPro" id="IPR027417">
    <property type="entry name" value="P-loop_NTPase"/>
</dbReference>
<dbReference type="SUPFAM" id="SSF52172">
    <property type="entry name" value="CheY-like"/>
    <property type="match status" value="1"/>
</dbReference>
<dbReference type="SUPFAM" id="SSF46689">
    <property type="entry name" value="Homeodomain-like"/>
    <property type="match status" value="1"/>
</dbReference>
<feature type="compositionally biased region" description="Basic and acidic residues" evidence="7">
    <location>
        <begin position="148"/>
        <end position="158"/>
    </location>
</feature>
<proteinExistence type="predicted"/>
<dbReference type="GO" id="GO:0005524">
    <property type="term" value="F:ATP binding"/>
    <property type="evidence" value="ECO:0007669"/>
    <property type="project" value="UniProtKB-KW"/>
</dbReference>
<dbReference type="GO" id="GO:0000160">
    <property type="term" value="P:phosphorelay signal transduction system"/>
    <property type="evidence" value="ECO:0007669"/>
    <property type="project" value="InterPro"/>
</dbReference>
<dbReference type="Gene3D" id="3.40.50.300">
    <property type="entry name" value="P-loop containing nucleotide triphosphate hydrolases"/>
    <property type="match status" value="1"/>
</dbReference>
<dbReference type="InterPro" id="IPR003593">
    <property type="entry name" value="AAA+_ATPase"/>
</dbReference>
<keyword evidence="3" id="KW-0805">Transcription regulation</keyword>
<dbReference type="SUPFAM" id="SSF52540">
    <property type="entry name" value="P-loop containing nucleoside triphosphate hydrolases"/>
    <property type="match status" value="1"/>
</dbReference>